<dbReference type="GO" id="GO:0000139">
    <property type="term" value="C:Golgi membrane"/>
    <property type="evidence" value="ECO:0007669"/>
    <property type="project" value="UniProtKB-SubCell"/>
</dbReference>
<feature type="compositionally biased region" description="Basic and acidic residues" evidence="10">
    <location>
        <begin position="440"/>
        <end position="454"/>
    </location>
</feature>
<evidence type="ECO:0000256" key="7">
    <source>
        <dbReference type="ARBA" id="ARBA00022989"/>
    </source>
</evidence>
<dbReference type="InterPro" id="IPR022751">
    <property type="entry name" value="Alpha_mannosyltransferase"/>
</dbReference>
<evidence type="ECO:0000313" key="12">
    <source>
        <dbReference type="Proteomes" id="UP000031192"/>
    </source>
</evidence>
<evidence type="ECO:0000256" key="2">
    <source>
        <dbReference type="ARBA" id="ARBA00004922"/>
    </source>
</evidence>
<organism evidence="11 12">
    <name type="scientific">Metarhizium guizhouense (strain ARSEF 977)</name>
    <dbReference type="NCBI Taxonomy" id="1276136"/>
    <lineage>
        <taxon>Eukaryota</taxon>
        <taxon>Fungi</taxon>
        <taxon>Dikarya</taxon>
        <taxon>Ascomycota</taxon>
        <taxon>Pezizomycotina</taxon>
        <taxon>Sordariomycetes</taxon>
        <taxon>Hypocreomycetidae</taxon>
        <taxon>Hypocreales</taxon>
        <taxon>Clavicipitaceae</taxon>
        <taxon>Metarhizium</taxon>
    </lineage>
</organism>
<feature type="region of interest" description="Disordered" evidence="10">
    <location>
        <begin position="433"/>
        <end position="454"/>
    </location>
</feature>
<evidence type="ECO:0000256" key="6">
    <source>
        <dbReference type="ARBA" id="ARBA00022968"/>
    </source>
</evidence>
<accession>A0A0B4GVF8</accession>
<dbReference type="AlphaFoldDB" id="A0A0B4GVF8"/>
<keyword evidence="6" id="KW-0735">Signal-anchor</keyword>
<reference evidence="11 12" key="1">
    <citation type="journal article" date="2014" name="Proc. Natl. Acad. Sci. U.S.A.">
        <title>Trajectory and genomic determinants of fungal-pathogen speciation and host adaptation.</title>
        <authorList>
            <person name="Hu X."/>
            <person name="Xiao G."/>
            <person name="Zheng P."/>
            <person name="Shang Y."/>
            <person name="Su Y."/>
            <person name="Zhang X."/>
            <person name="Liu X."/>
            <person name="Zhan S."/>
            <person name="St Leger R.J."/>
            <person name="Wang C."/>
        </authorList>
    </citation>
    <scope>NUCLEOTIDE SEQUENCE [LARGE SCALE GENOMIC DNA]</scope>
    <source>
        <strain evidence="11 12">ARSEF 977</strain>
    </source>
</reference>
<name>A0A0B4GVF8_METGA</name>
<dbReference type="Proteomes" id="UP000031192">
    <property type="component" value="Unassembled WGS sequence"/>
</dbReference>
<evidence type="ECO:0000256" key="3">
    <source>
        <dbReference type="ARBA" id="ARBA00009105"/>
    </source>
</evidence>
<dbReference type="SUPFAM" id="SSF53448">
    <property type="entry name" value="Nucleotide-diphospho-sugar transferases"/>
    <property type="match status" value="1"/>
</dbReference>
<evidence type="ECO:0000313" key="11">
    <source>
        <dbReference type="EMBL" id="KID86703.1"/>
    </source>
</evidence>
<dbReference type="PANTHER" id="PTHR31646:SF1">
    <property type="entry name" value="ALPHA-1,2-MANNOSYLTRANSFERASE MNN2"/>
    <property type="match status" value="1"/>
</dbReference>
<protein>
    <submittedName>
        <fullName evidence="11">Alpha-mannosyltransferase</fullName>
    </submittedName>
</protein>
<evidence type="ECO:0000256" key="8">
    <source>
        <dbReference type="ARBA" id="ARBA00023034"/>
    </source>
</evidence>
<dbReference type="GO" id="GO:0000026">
    <property type="term" value="F:alpha-1,2-mannosyltransferase activity"/>
    <property type="evidence" value="ECO:0007669"/>
    <property type="project" value="TreeGrafter"/>
</dbReference>
<dbReference type="Pfam" id="PF11051">
    <property type="entry name" value="Mannosyl_trans3"/>
    <property type="match status" value="2"/>
</dbReference>
<dbReference type="EMBL" id="AZNH01000020">
    <property type="protein sequence ID" value="KID86703.1"/>
    <property type="molecule type" value="Genomic_DNA"/>
</dbReference>
<dbReference type="PANTHER" id="PTHR31646">
    <property type="entry name" value="ALPHA-1,2-MANNOSYLTRANSFERASE MNN2"/>
    <property type="match status" value="1"/>
</dbReference>
<sequence>MPCPQSRINTYSIKAPPAQDGRFLANLWDTLQPLFDQHKPDPAHINKPFLDRFPDKDNLGGFFNLTNEEAENTRAKHMELLRKLPPYPQGHFGGRGVVVLAGGRYSEFAATSIGMLRASGSKLPVEVWLNDDGDEAWCNELPPEGMVCRRLTDYMSLEDLPHPYQWKVFTMLYSTFEDILFIDADSIPVKNPDFLFDSAVYQNYGVILWPDYWKHTCSPLLPYLIGINSTRQSDILASETSIESGQLVWNKKTHWKSLVLAAYYNYFGPDFWYTIFNNGWQGWGDKDTFPAALKAAQQDYYQVSHEIVTIFVQGTSDVEHKGLCSENCNKIKGQGDNPFHMIDEKSKINKHLREGMRILAVGQLFQGNIDPEPDMWRVVEHNACRSSWASRHMCKNARRHMERTFGFEFIEYSKDNNEGGNAHTQLCIEGPWAKPSRAKPKPENWAKDYEEMYE</sequence>
<gene>
    <name evidence="11" type="ORF">MGU_06175</name>
</gene>
<evidence type="ECO:0000256" key="5">
    <source>
        <dbReference type="ARBA" id="ARBA00022692"/>
    </source>
</evidence>
<dbReference type="GO" id="GO:0046354">
    <property type="term" value="P:mannan biosynthetic process"/>
    <property type="evidence" value="ECO:0007669"/>
    <property type="project" value="TreeGrafter"/>
</dbReference>
<comment type="pathway">
    <text evidence="2">Protein modification; protein glycosylation.</text>
</comment>
<keyword evidence="12" id="KW-1185">Reference proteome</keyword>
<keyword evidence="9" id="KW-0472">Membrane</keyword>
<evidence type="ECO:0000256" key="10">
    <source>
        <dbReference type="SAM" id="MobiDB-lite"/>
    </source>
</evidence>
<evidence type="ECO:0000256" key="4">
    <source>
        <dbReference type="ARBA" id="ARBA00022679"/>
    </source>
</evidence>
<keyword evidence="4" id="KW-0808">Transferase</keyword>
<keyword evidence="7" id="KW-1133">Transmembrane helix</keyword>
<comment type="subcellular location">
    <subcellularLocation>
        <location evidence="1">Golgi apparatus membrane</location>
        <topology evidence="1">Single-pass type II membrane protein</topology>
    </subcellularLocation>
</comment>
<keyword evidence="8" id="KW-0333">Golgi apparatus</keyword>
<keyword evidence="5" id="KW-0812">Transmembrane</keyword>
<evidence type="ECO:0000256" key="1">
    <source>
        <dbReference type="ARBA" id="ARBA00004323"/>
    </source>
</evidence>
<comment type="caution">
    <text evidence="11">The sequence shown here is derived from an EMBL/GenBank/DDBJ whole genome shotgun (WGS) entry which is preliminary data.</text>
</comment>
<comment type="similarity">
    <text evidence="3">Belongs to the MNN1/MNT family.</text>
</comment>
<dbReference type="InterPro" id="IPR029044">
    <property type="entry name" value="Nucleotide-diphossugar_trans"/>
</dbReference>
<dbReference type="OrthoDB" id="4484309at2759"/>
<dbReference type="HOGENOM" id="CLU_602812_0_0_1"/>
<proteinExistence type="inferred from homology"/>
<evidence type="ECO:0000256" key="9">
    <source>
        <dbReference type="ARBA" id="ARBA00023136"/>
    </source>
</evidence>